<dbReference type="PROSITE" id="PS51194">
    <property type="entry name" value="HELICASE_CTER"/>
    <property type="match status" value="1"/>
</dbReference>
<dbReference type="Gene3D" id="3.40.50.300">
    <property type="entry name" value="P-loop containing nucleotide triphosphate hydrolases"/>
    <property type="match status" value="2"/>
</dbReference>
<name>A0AB33JKA4_9BACT</name>
<dbReference type="PANTHER" id="PTHR47959:SF13">
    <property type="entry name" value="ATP-DEPENDENT RNA HELICASE RHLE"/>
    <property type="match status" value="1"/>
</dbReference>
<accession>A0AB33JKA4</accession>
<dbReference type="SMART" id="SM00487">
    <property type="entry name" value="DEXDc"/>
    <property type="match status" value="1"/>
</dbReference>
<dbReference type="GO" id="GO:0005524">
    <property type="term" value="F:ATP binding"/>
    <property type="evidence" value="ECO:0007669"/>
    <property type="project" value="UniProtKB-KW"/>
</dbReference>
<dbReference type="GO" id="GO:0016787">
    <property type="term" value="F:hydrolase activity"/>
    <property type="evidence" value="ECO:0007669"/>
    <property type="project" value="UniProtKB-KW"/>
</dbReference>
<feature type="compositionally biased region" description="Basic and acidic residues" evidence="8">
    <location>
        <begin position="544"/>
        <end position="594"/>
    </location>
</feature>
<dbReference type="AlphaFoldDB" id="A0AB33JKA4"/>
<dbReference type="InterPro" id="IPR014014">
    <property type="entry name" value="RNA_helicase_DEAD_Q_motif"/>
</dbReference>
<dbReference type="InterPro" id="IPR011545">
    <property type="entry name" value="DEAD/DEAH_box_helicase_dom"/>
</dbReference>
<dbReference type="Gene3D" id="3.30.70.330">
    <property type="match status" value="1"/>
</dbReference>
<keyword evidence="1 7" id="KW-0547">Nucleotide-binding</keyword>
<dbReference type="Pfam" id="PF03880">
    <property type="entry name" value="DbpA"/>
    <property type="match status" value="1"/>
</dbReference>
<dbReference type="InterPro" id="IPR050079">
    <property type="entry name" value="DEAD_box_RNA_helicase"/>
</dbReference>
<feature type="domain" description="DEAD-box RNA helicase Q" evidence="11">
    <location>
        <begin position="2"/>
        <end position="30"/>
    </location>
</feature>
<comment type="similarity">
    <text evidence="5 7">Belongs to the DEAD box helicase family.</text>
</comment>
<keyword evidence="4 7" id="KW-0067">ATP-binding</keyword>
<dbReference type="SUPFAM" id="SSF52540">
    <property type="entry name" value="P-loop containing nucleoside triphosphate hydrolases"/>
    <property type="match status" value="1"/>
</dbReference>
<dbReference type="PROSITE" id="PS51192">
    <property type="entry name" value="HELICASE_ATP_BIND_1"/>
    <property type="match status" value="1"/>
</dbReference>
<dbReference type="CDD" id="cd00268">
    <property type="entry name" value="DEADc"/>
    <property type="match status" value="1"/>
</dbReference>
<feature type="region of interest" description="Disordered" evidence="8">
    <location>
        <begin position="441"/>
        <end position="467"/>
    </location>
</feature>
<dbReference type="InterPro" id="IPR005580">
    <property type="entry name" value="DbpA/CsdA_RNA-bd_dom"/>
</dbReference>
<dbReference type="PROSITE" id="PS51195">
    <property type="entry name" value="Q_MOTIF"/>
    <property type="match status" value="1"/>
</dbReference>
<feature type="domain" description="Helicase C-terminal" evidence="10">
    <location>
        <begin position="235"/>
        <end position="377"/>
    </location>
</feature>
<dbReference type="PROSITE" id="PS00039">
    <property type="entry name" value="DEAD_ATP_HELICASE"/>
    <property type="match status" value="1"/>
</dbReference>
<proteinExistence type="inferred from homology"/>
<dbReference type="InterPro" id="IPR012677">
    <property type="entry name" value="Nucleotide-bd_a/b_plait_sf"/>
</dbReference>
<evidence type="ECO:0000256" key="7">
    <source>
        <dbReference type="RuleBase" id="RU000492"/>
    </source>
</evidence>
<dbReference type="EMBL" id="AP035789">
    <property type="protein sequence ID" value="BFO82135.1"/>
    <property type="molecule type" value="Genomic_DNA"/>
</dbReference>
<dbReference type="Pfam" id="PF00271">
    <property type="entry name" value="Helicase_C"/>
    <property type="match status" value="1"/>
</dbReference>
<dbReference type="Pfam" id="PF00270">
    <property type="entry name" value="DEAD"/>
    <property type="match status" value="1"/>
</dbReference>
<evidence type="ECO:0000256" key="3">
    <source>
        <dbReference type="ARBA" id="ARBA00022806"/>
    </source>
</evidence>
<dbReference type="CDD" id="cd12252">
    <property type="entry name" value="RRM_DbpA"/>
    <property type="match status" value="1"/>
</dbReference>
<gene>
    <name evidence="12" type="ORF">GTC17262_23260</name>
</gene>
<evidence type="ECO:0000256" key="1">
    <source>
        <dbReference type="ARBA" id="ARBA00022741"/>
    </source>
</evidence>
<keyword evidence="3 7" id="KW-0347">Helicase</keyword>
<dbReference type="InterPro" id="IPR027417">
    <property type="entry name" value="P-loop_NTPase"/>
</dbReference>
<dbReference type="InterPro" id="IPR000629">
    <property type="entry name" value="RNA-helicase_DEAD-box_CS"/>
</dbReference>
<evidence type="ECO:0000256" key="8">
    <source>
        <dbReference type="SAM" id="MobiDB-lite"/>
    </source>
</evidence>
<keyword evidence="2 7" id="KW-0378">Hydrolase</keyword>
<feature type="region of interest" description="Disordered" evidence="8">
    <location>
        <begin position="544"/>
        <end position="624"/>
    </location>
</feature>
<evidence type="ECO:0000259" key="10">
    <source>
        <dbReference type="PROSITE" id="PS51194"/>
    </source>
</evidence>
<dbReference type="GO" id="GO:0003676">
    <property type="term" value="F:nucleic acid binding"/>
    <property type="evidence" value="ECO:0007669"/>
    <property type="project" value="InterPro"/>
</dbReference>
<reference evidence="12" key="1">
    <citation type="submission" date="2024-07" db="EMBL/GenBank/DDBJ databases">
        <title>Complete genome sequence of Prevotella sp. YM-2024 GTC17262.</title>
        <authorList>
            <person name="Hayashi M."/>
            <person name="Muto Y."/>
            <person name="Tanaka K."/>
            <person name="Niwa H."/>
        </authorList>
    </citation>
    <scope>NUCLEOTIDE SEQUENCE</scope>
    <source>
        <strain evidence="12">GTC17262</strain>
    </source>
</reference>
<sequence length="624" mass="71102">MKTFEELGVSEEIRKAIQEIGFEHPMPVQEEVIPYLLGNGNDVIALAQTGTGKTAAYGIPLLQKVDPSQKTTQALILSPTRELCLQISDDLNDFGKYIPGLHVVPVYGGASIETQIRSLRHGVQVIVATPGRLIDLMHRGVANLEHVNNVVLDEADEMLNMGFSDSINEIFEGVPGDRNTLLFSATMSREVERIAKNYLHDYKEIVVGSRNEGAENVNHIYYMVHAKDKYLALKRIVDYYPRIFGIVFCRTKLETQEVADKLIKDGYNAEALHGDLSQQQRDLTMQKFRNHLTQLLIATDVAARGLDVDDLTHVINYGIPDDVESYTHRSGRTGRAGKKGTSICIIHSREKFKIRQIEKIISKEFVDGTLPAPEEICKKQLYKVMDDIMKTDVDEEQIAQYMEEINRRFEYIDKEDIIKKMVTITFGRFLDYYRNAPQLEKPVTGGRKERTEGSNGRTRRSEGGRRRAEGGYKRLFINLGKDDGFYPGEMMQFLNKNVRGRQEVGHIDLLGKFSYFEVPEGDAQKVMRALSGLRYKGREVRCNDADETQRGGGRRERADHGERRGRSESYGRRNDAPRKSSPRRRNDDANETDWRSLMNAGNRTLKGEIPDFSEEGWARRKSKK</sequence>
<dbReference type="PANTHER" id="PTHR47959">
    <property type="entry name" value="ATP-DEPENDENT RNA HELICASE RHLE-RELATED"/>
    <property type="match status" value="1"/>
</dbReference>
<evidence type="ECO:0000259" key="9">
    <source>
        <dbReference type="PROSITE" id="PS51192"/>
    </source>
</evidence>
<evidence type="ECO:0000256" key="4">
    <source>
        <dbReference type="ARBA" id="ARBA00022840"/>
    </source>
</evidence>
<dbReference type="GO" id="GO:0005829">
    <property type="term" value="C:cytosol"/>
    <property type="evidence" value="ECO:0007669"/>
    <property type="project" value="TreeGrafter"/>
</dbReference>
<dbReference type="GO" id="GO:0003724">
    <property type="term" value="F:RNA helicase activity"/>
    <property type="evidence" value="ECO:0007669"/>
    <property type="project" value="InterPro"/>
</dbReference>
<protein>
    <submittedName>
        <fullName evidence="12">DEAD/DEAH box helicase</fullName>
    </submittedName>
</protein>
<evidence type="ECO:0000259" key="11">
    <source>
        <dbReference type="PROSITE" id="PS51195"/>
    </source>
</evidence>
<dbReference type="InterPro" id="IPR014001">
    <property type="entry name" value="Helicase_ATP-bd"/>
</dbReference>
<dbReference type="InterPro" id="IPR044742">
    <property type="entry name" value="DEAD/DEAH_RhlB"/>
</dbReference>
<organism evidence="12">
    <name type="scientific">Prevotella sp. GTC17262</name>
    <dbReference type="NCBI Taxonomy" id="3236797"/>
    <lineage>
        <taxon>Bacteria</taxon>
        <taxon>Pseudomonadati</taxon>
        <taxon>Bacteroidota</taxon>
        <taxon>Bacteroidia</taxon>
        <taxon>Bacteroidales</taxon>
        <taxon>Prevotellaceae</taxon>
        <taxon>Prevotella</taxon>
    </lineage>
</organism>
<evidence type="ECO:0000256" key="6">
    <source>
        <dbReference type="PROSITE-ProRule" id="PRU00552"/>
    </source>
</evidence>
<evidence type="ECO:0000313" key="12">
    <source>
        <dbReference type="EMBL" id="BFO82135.1"/>
    </source>
</evidence>
<dbReference type="SMART" id="SM00490">
    <property type="entry name" value="HELICc"/>
    <property type="match status" value="1"/>
</dbReference>
<feature type="domain" description="Helicase ATP-binding" evidence="9">
    <location>
        <begin position="34"/>
        <end position="205"/>
    </location>
</feature>
<evidence type="ECO:0000256" key="5">
    <source>
        <dbReference type="ARBA" id="ARBA00038437"/>
    </source>
</evidence>
<evidence type="ECO:0000256" key="2">
    <source>
        <dbReference type="ARBA" id="ARBA00022801"/>
    </source>
</evidence>
<dbReference type="CDD" id="cd18787">
    <property type="entry name" value="SF2_C_DEAD"/>
    <property type="match status" value="1"/>
</dbReference>
<feature type="short sequence motif" description="Q motif" evidence="6">
    <location>
        <begin position="2"/>
        <end position="30"/>
    </location>
</feature>
<dbReference type="InterPro" id="IPR001650">
    <property type="entry name" value="Helicase_C-like"/>
</dbReference>